<dbReference type="PANTHER" id="PTHR34139:SF1">
    <property type="entry name" value="RNASE MJ1380-RELATED"/>
    <property type="match status" value="1"/>
</dbReference>
<dbReference type="EMBL" id="JACHFZ010000004">
    <property type="protein sequence ID" value="MBB5292580.1"/>
    <property type="molecule type" value="Genomic_DNA"/>
</dbReference>
<keyword evidence="5" id="KW-0378">Hydrolase</keyword>
<reference evidence="6 7" key="1">
    <citation type="submission" date="2020-08" db="EMBL/GenBank/DDBJ databases">
        <title>Genomic Encyclopedia of Type Strains, Phase IV (KMG-IV): sequencing the most valuable type-strain genomes for metagenomic binning, comparative biology and taxonomic classification.</title>
        <authorList>
            <person name="Goeker M."/>
        </authorList>
    </citation>
    <scope>NUCLEOTIDE SEQUENCE [LARGE SCALE GENOMIC DNA]</scope>
    <source>
        <strain evidence="6 7">DSM 25335</strain>
    </source>
</reference>
<evidence type="ECO:0000313" key="6">
    <source>
        <dbReference type="EMBL" id="MBB5292580.1"/>
    </source>
</evidence>
<keyword evidence="2" id="KW-1277">Toxin-antitoxin system</keyword>
<keyword evidence="3" id="KW-0540">Nuclease</keyword>
<dbReference type="InterPro" id="IPR051813">
    <property type="entry name" value="HepT_RNase_toxin"/>
</dbReference>
<dbReference type="GO" id="GO:0110001">
    <property type="term" value="C:toxin-antitoxin complex"/>
    <property type="evidence" value="ECO:0007669"/>
    <property type="project" value="InterPro"/>
</dbReference>
<keyword evidence="4" id="KW-0547">Nucleotide-binding</keyword>
<protein>
    <submittedName>
        <fullName evidence="6">Uncharacterized protein with HEPN domain</fullName>
    </submittedName>
</protein>
<accession>A0A7W8HZC0</accession>
<name>A0A7W8HZC0_9CAUL</name>
<dbReference type="Proteomes" id="UP000566663">
    <property type="component" value="Unassembled WGS sequence"/>
</dbReference>
<dbReference type="GO" id="GO:0000166">
    <property type="term" value="F:nucleotide binding"/>
    <property type="evidence" value="ECO:0007669"/>
    <property type="project" value="UniProtKB-KW"/>
</dbReference>
<dbReference type="AlphaFoldDB" id="A0A7W8HZC0"/>
<sequence length="110" mass="12551">MRSDRFEFALLAEIRDCIRLIESYIHGMELTDFHADTMRRDATAFRLLMIGEAASHLPESVKTRLPQVDWRGMVSLRHRLAHDYPSADTRILWAVATGDVPALTKALDSL</sequence>
<dbReference type="GO" id="GO:0004540">
    <property type="term" value="F:RNA nuclease activity"/>
    <property type="evidence" value="ECO:0007669"/>
    <property type="project" value="InterPro"/>
</dbReference>
<dbReference type="GO" id="GO:0016787">
    <property type="term" value="F:hydrolase activity"/>
    <property type="evidence" value="ECO:0007669"/>
    <property type="project" value="UniProtKB-KW"/>
</dbReference>
<dbReference type="Pfam" id="PF01934">
    <property type="entry name" value="HepT-like"/>
    <property type="match status" value="1"/>
</dbReference>
<comment type="caution">
    <text evidence="6">The sequence shown here is derived from an EMBL/GenBank/DDBJ whole genome shotgun (WGS) entry which is preliminary data.</text>
</comment>
<dbReference type="PANTHER" id="PTHR34139">
    <property type="entry name" value="UPF0331 PROTEIN MJ0127"/>
    <property type="match status" value="1"/>
</dbReference>
<dbReference type="RefSeq" id="WP_183255109.1">
    <property type="nucleotide sequence ID" value="NZ_BAAAFF010000001.1"/>
</dbReference>
<evidence type="ECO:0000256" key="4">
    <source>
        <dbReference type="ARBA" id="ARBA00022741"/>
    </source>
</evidence>
<evidence type="ECO:0000256" key="3">
    <source>
        <dbReference type="ARBA" id="ARBA00022722"/>
    </source>
</evidence>
<evidence type="ECO:0000313" key="7">
    <source>
        <dbReference type="Proteomes" id="UP000566663"/>
    </source>
</evidence>
<dbReference type="InterPro" id="IPR008201">
    <property type="entry name" value="HepT-like"/>
</dbReference>
<keyword evidence="7" id="KW-1185">Reference proteome</keyword>
<proteinExistence type="predicted"/>
<keyword evidence="1" id="KW-0597">Phosphoprotein</keyword>
<gene>
    <name evidence="6" type="ORF">HNQ67_002104</name>
</gene>
<evidence type="ECO:0000256" key="1">
    <source>
        <dbReference type="ARBA" id="ARBA00022553"/>
    </source>
</evidence>
<organism evidence="6 7">
    <name type="scientific">Brevundimonas basaltis</name>
    <dbReference type="NCBI Taxonomy" id="472166"/>
    <lineage>
        <taxon>Bacteria</taxon>
        <taxon>Pseudomonadati</taxon>
        <taxon>Pseudomonadota</taxon>
        <taxon>Alphaproteobacteria</taxon>
        <taxon>Caulobacterales</taxon>
        <taxon>Caulobacteraceae</taxon>
        <taxon>Brevundimonas</taxon>
    </lineage>
</organism>
<evidence type="ECO:0000256" key="5">
    <source>
        <dbReference type="ARBA" id="ARBA00022801"/>
    </source>
</evidence>
<evidence type="ECO:0000256" key="2">
    <source>
        <dbReference type="ARBA" id="ARBA00022649"/>
    </source>
</evidence>